<dbReference type="Pfam" id="PF02353">
    <property type="entry name" value="CMAS"/>
    <property type="match status" value="1"/>
</dbReference>
<feature type="signal peptide" evidence="6">
    <location>
        <begin position="1"/>
        <end position="23"/>
    </location>
</feature>
<accession>A0ABQ8FBA5</accession>
<dbReference type="PANTHER" id="PTHR43667">
    <property type="entry name" value="CYCLOPROPANE-FATTY-ACYL-PHOSPHOLIPID SYNTHASE"/>
    <property type="match status" value="1"/>
</dbReference>
<evidence type="ECO:0000313" key="7">
    <source>
        <dbReference type="EMBL" id="KAH6595283.1"/>
    </source>
</evidence>
<proteinExistence type="inferred from homology"/>
<keyword evidence="5" id="KW-0443">Lipid metabolism</keyword>
<evidence type="ECO:0000256" key="1">
    <source>
        <dbReference type="ARBA" id="ARBA00010815"/>
    </source>
</evidence>
<evidence type="ECO:0000256" key="3">
    <source>
        <dbReference type="ARBA" id="ARBA00022679"/>
    </source>
</evidence>
<gene>
    <name evidence="7" type="ORF">BASA50_005926</name>
</gene>
<keyword evidence="4" id="KW-0949">S-adenosyl-L-methionine</keyword>
<evidence type="ECO:0000313" key="8">
    <source>
        <dbReference type="Proteomes" id="UP001648503"/>
    </source>
</evidence>
<dbReference type="Proteomes" id="UP001648503">
    <property type="component" value="Unassembled WGS sequence"/>
</dbReference>
<comment type="similarity">
    <text evidence="1">Belongs to the CFA/CMAS family.</text>
</comment>
<evidence type="ECO:0000256" key="2">
    <source>
        <dbReference type="ARBA" id="ARBA00022603"/>
    </source>
</evidence>
<evidence type="ECO:0000256" key="5">
    <source>
        <dbReference type="ARBA" id="ARBA00023098"/>
    </source>
</evidence>
<evidence type="ECO:0008006" key="9">
    <source>
        <dbReference type="Google" id="ProtNLM"/>
    </source>
</evidence>
<keyword evidence="3" id="KW-0808">Transferase</keyword>
<dbReference type="InterPro" id="IPR003333">
    <property type="entry name" value="CMAS"/>
</dbReference>
<comment type="caution">
    <text evidence="7">The sequence shown here is derived from an EMBL/GenBank/DDBJ whole genome shotgun (WGS) entry which is preliminary data.</text>
</comment>
<dbReference type="InterPro" id="IPR029063">
    <property type="entry name" value="SAM-dependent_MTases_sf"/>
</dbReference>
<sequence length="444" mass="49917">MHSFLLSSLSTAVSVPWTALASAAQSVCLGTLKKLCVGQLTVVLLNGDTHVFGKKGSDLAATLTIRNNGFWVRLLFLGTMGMGEGYMLGDIDVDRIDLLLKILIFNRHLIEDSAQPYPASLNRFFNTTLAPHIPNSIYNSRSNISLHYDLGNDMFASFLDPTMTYSCPIWASKEGGTDPLLKEDTLEKAQIRKIHHLLDLACIREGDHVLEMGTGWGALAIEAVRRHRCHVTTITLSSEQQILAQDRIRDANLSDHITVLLCDYRKLDEAKYSFDRIISVEMIEAVGPEFLSTYFEKCDKLLKPQGVMAIQVITMPEARYKTYSESIDFIRKHIFPGGHCPSLTALTEAVHQGTSGRLMVDTVENIGPHYAKALRLWRERFIAHFDQVVARCKGNTGMYDQVFLRKWEYYFAYCEAGFASRTLGTLQIRLTRPANMDLIQGIPF</sequence>
<keyword evidence="2" id="KW-0489">Methyltransferase</keyword>
<name>A0ABQ8FBA5_9FUNG</name>
<dbReference type="PIRSF" id="PIRSF003085">
    <property type="entry name" value="CMAS"/>
    <property type="match status" value="1"/>
</dbReference>
<evidence type="ECO:0000256" key="6">
    <source>
        <dbReference type="SAM" id="SignalP"/>
    </source>
</evidence>
<dbReference type="Gene3D" id="3.40.50.150">
    <property type="entry name" value="Vaccinia Virus protein VP39"/>
    <property type="match status" value="1"/>
</dbReference>
<dbReference type="PANTHER" id="PTHR43667:SF2">
    <property type="entry name" value="FATTY ACID C-METHYL TRANSFERASE"/>
    <property type="match status" value="1"/>
</dbReference>
<dbReference type="EMBL" id="JAFCIX010000311">
    <property type="protein sequence ID" value="KAH6595283.1"/>
    <property type="molecule type" value="Genomic_DNA"/>
</dbReference>
<dbReference type="InterPro" id="IPR050723">
    <property type="entry name" value="CFA/CMAS"/>
</dbReference>
<reference evidence="7 8" key="1">
    <citation type="submission" date="2021-02" db="EMBL/GenBank/DDBJ databases">
        <title>Variation within the Batrachochytrium salamandrivorans European outbreak.</title>
        <authorList>
            <person name="Kelly M."/>
            <person name="Pasmans F."/>
            <person name="Shea T.P."/>
            <person name="Munoz J.F."/>
            <person name="Carranza S."/>
            <person name="Cuomo C.A."/>
            <person name="Martel A."/>
        </authorList>
    </citation>
    <scope>NUCLEOTIDE SEQUENCE [LARGE SCALE GENOMIC DNA]</scope>
    <source>
        <strain evidence="7 8">AMFP18/2</strain>
    </source>
</reference>
<dbReference type="SUPFAM" id="SSF53335">
    <property type="entry name" value="S-adenosyl-L-methionine-dependent methyltransferases"/>
    <property type="match status" value="1"/>
</dbReference>
<evidence type="ECO:0000256" key="4">
    <source>
        <dbReference type="ARBA" id="ARBA00022691"/>
    </source>
</evidence>
<keyword evidence="6" id="KW-0732">Signal</keyword>
<organism evidence="7 8">
    <name type="scientific">Batrachochytrium salamandrivorans</name>
    <dbReference type="NCBI Taxonomy" id="1357716"/>
    <lineage>
        <taxon>Eukaryota</taxon>
        <taxon>Fungi</taxon>
        <taxon>Fungi incertae sedis</taxon>
        <taxon>Chytridiomycota</taxon>
        <taxon>Chytridiomycota incertae sedis</taxon>
        <taxon>Chytridiomycetes</taxon>
        <taxon>Rhizophydiales</taxon>
        <taxon>Rhizophydiales incertae sedis</taxon>
        <taxon>Batrachochytrium</taxon>
    </lineage>
</organism>
<keyword evidence="8" id="KW-1185">Reference proteome</keyword>
<dbReference type="CDD" id="cd02440">
    <property type="entry name" value="AdoMet_MTases"/>
    <property type="match status" value="1"/>
</dbReference>
<protein>
    <recommendedName>
        <fullName evidence="9">Cyclopropane-fatty-acyl-phospholipid synthase</fullName>
    </recommendedName>
</protein>
<feature type="chain" id="PRO_5046263473" description="Cyclopropane-fatty-acyl-phospholipid synthase" evidence="6">
    <location>
        <begin position="24"/>
        <end position="444"/>
    </location>
</feature>